<dbReference type="PANTHER" id="PTHR45569:SF1">
    <property type="entry name" value="SENSOR PROTEIN KDPD"/>
    <property type="match status" value="1"/>
</dbReference>
<evidence type="ECO:0000259" key="4">
    <source>
        <dbReference type="SMART" id="SM00388"/>
    </source>
</evidence>
<organism evidence="5 6">
    <name type="scientific">Streptomyces varsoviensis</name>
    <dbReference type="NCBI Taxonomy" id="67373"/>
    <lineage>
        <taxon>Bacteria</taxon>
        <taxon>Bacillati</taxon>
        <taxon>Actinomycetota</taxon>
        <taxon>Actinomycetes</taxon>
        <taxon>Kitasatosporales</taxon>
        <taxon>Streptomycetaceae</taxon>
        <taxon>Streptomyces</taxon>
    </lineage>
</organism>
<dbReference type="EC" id="2.7.13.3" evidence="3"/>
<dbReference type="Pfam" id="PF00512">
    <property type="entry name" value="HisKA"/>
    <property type="match status" value="1"/>
</dbReference>
<feature type="non-terminal residue" evidence="5">
    <location>
        <position position="110"/>
    </location>
</feature>
<evidence type="ECO:0000256" key="1">
    <source>
        <dbReference type="ARBA" id="ARBA00000085"/>
    </source>
</evidence>
<dbReference type="SUPFAM" id="SSF47384">
    <property type="entry name" value="Homodimeric domain of signal transducing histidine kinase"/>
    <property type="match status" value="1"/>
</dbReference>
<keyword evidence="6" id="KW-1185">Reference proteome</keyword>
<comment type="caution">
    <text evidence="5">The sequence shown here is derived from an EMBL/GenBank/DDBJ whole genome shotgun (WGS) entry which is preliminary data.</text>
</comment>
<comment type="subcellular location">
    <subcellularLocation>
        <location evidence="2">Cell membrane</location>
    </subcellularLocation>
</comment>
<protein>
    <recommendedName>
        <fullName evidence="3">histidine kinase</fullName>
        <ecNumber evidence="3">2.7.13.3</ecNumber>
    </recommendedName>
</protein>
<evidence type="ECO:0000313" key="5">
    <source>
        <dbReference type="EMBL" id="KOG91467.1"/>
    </source>
</evidence>
<dbReference type="SMART" id="SM00388">
    <property type="entry name" value="HisKA"/>
    <property type="match status" value="1"/>
</dbReference>
<evidence type="ECO:0000313" key="6">
    <source>
        <dbReference type="Proteomes" id="UP000037020"/>
    </source>
</evidence>
<evidence type="ECO:0000256" key="2">
    <source>
        <dbReference type="ARBA" id="ARBA00004236"/>
    </source>
</evidence>
<comment type="catalytic activity">
    <reaction evidence="1">
        <text>ATP + protein L-histidine = ADP + protein N-phospho-L-histidine.</text>
        <dbReference type="EC" id="2.7.13.3"/>
    </reaction>
</comment>
<dbReference type="InterPro" id="IPR036097">
    <property type="entry name" value="HisK_dim/P_sf"/>
</dbReference>
<sequence length="110" mass="11849">MRTAMLAAVSHDLRTPLAGALAAVGSLRSRDVDFSPEERDELLSATEESLARLGRLVDDLVDMSRLQTGMLRLRPRPTGWGEVLPAVLNRFPDADVTVRGVAAAPAVRAD</sequence>
<dbReference type="InterPro" id="IPR052023">
    <property type="entry name" value="Histidine_kinase_KdpD"/>
</dbReference>
<dbReference type="Proteomes" id="UP000037020">
    <property type="component" value="Unassembled WGS sequence"/>
</dbReference>
<dbReference type="CDD" id="cd00082">
    <property type="entry name" value="HisKA"/>
    <property type="match status" value="1"/>
</dbReference>
<dbReference type="PANTHER" id="PTHR45569">
    <property type="entry name" value="SENSOR PROTEIN KDPD"/>
    <property type="match status" value="1"/>
</dbReference>
<accession>A0ABR5JDN6</accession>
<feature type="domain" description="Signal transduction histidine kinase dimerisation/phosphoacceptor" evidence="4">
    <location>
        <begin position="1"/>
        <end position="69"/>
    </location>
</feature>
<name>A0ABR5JDN6_9ACTN</name>
<dbReference type="Gene3D" id="1.10.287.130">
    <property type="match status" value="1"/>
</dbReference>
<gene>
    <name evidence="5" type="ORF">ADK38_02990</name>
</gene>
<reference evidence="5 6" key="1">
    <citation type="submission" date="2015-07" db="EMBL/GenBank/DDBJ databases">
        <authorList>
            <person name="Ju K.-S."/>
            <person name="Doroghazi J.R."/>
            <person name="Metcalf W.W."/>
        </authorList>
    </citation>
    <scope>NUCLEOTIDE SEQUENCE [LARGE SCALE GENOMIC DNA]</scope>
    <source>
        <strain evidence="5 6">NRRL B-3589</strain>
    </source>
</reference>
<dbReference type="InterPro" id="IPR003661">
    <property type="entry name" value="HisK_dim/P_dom"/>
</dbReference>
<proteinExistence type="predicted"/>
<evidence type="ECO:0000256" key="3">
    <source>
        <dbReference type="ARBA" id="ARBA00012438"/>
    </source>
</evidence>
<dbReference type="EMBL" id="LGUT01000245">
    <property type="protein sequence ID" value="KOG91467.1"/>
    <property type="molecule type" value="Genomic_DNA"/>
</dbReference>